<dbReference type="InterPro" id="IPR045601">
    <property type="entry name" value="DUF6455"/>
</dbReference>
<evidence type="ECO:0000259" key="1">
    <source>
        <dbReference type="Pfam" id="PF20056"/>
    </source>
</evidence>
<dbReference type="Proteomes" id="UP000048984">
    <property type="component" value="Unassembled WGS sequence"/>
</dbReference>
<keyword evidence="3" id="KW-1185">Reference proteome</keyword>
<evidence type="ECO:0000313" key="3">
    <source>
        <dbReference type="Proteomes" id="UP000048984"/>
    </source>
</evidence>
<dbReference type="AlphaFoldDB" id="A0A0P6VMD0"/>
<reference evidence="2 3" key="2">
    <citation type="submission" date="2015-10" db="EMBL/GenBank/DDBJ databases">
        <title>Draft Genome Sequence of Prosthecomicrobium hirschii ATCC 27832.</title>
        <authorList>
            <person name="Daniel J."/>
            <person name="Givan S.A."/>
            <person name="Brun Y.V."/>
            <person name="Brown P.J."/>
        </authorList>
    </citation>
    <scope>NUCLEOTIDE SEQUENCE [LARGE SCALE GENOMIC DNA]</scope>
    <source>
        <strain evidence="2 3">16</strain>
    </source>
</reference>
<protein>
    <recommendedName>
        <fullName evidence="1">DUF6455 domain-containing protein</fullName>
    </recommendedName>
</protein>
<feature type="domain" description="DUF6455" evidence="1">
    <location>
        <begin position="85"/>
        <end position="134"/>
    </location>
</feature>
<comment type="caution">
    <text evidence="2">The sequence shown here is derived from an EMBL/GenBank/DDBJ whole genome shotgun (WGS) entry which is preliminary data.</text>
</comment>
<dbReference type="RefSeq" id="WP_054359235.1">
    <property type="nucleotide sequence ID" value="NZ_LJYW01000001.1"/>
</dbReference>
<reference evidence="2 3" key="1">
    <citation type="submission" date="2015-09" db="EMBL/GenBank/DDBJ databases">
        <authorList>
            <person name="Jackson K.R."/>
            <person name="Lunt B.L."/>
            <person name="Fisher J.N.B."/>
            <person name="Gardner A.V."/>
            <person name="Bailey M.E."/>
            <person name="Deus L.M."/>
            <person name="Earl A.S."/>
            <person name="Gibby P.D."/>
            <person name="Hartmann K.A."/>
            <person name="Liu J.E."/>
            <person name="Manci A.M."/>
            <person name="Nielsen D.A."/>
            <person name="Solomon M.B."/>
            <person name="Breakwell D.P."/>
            <person name="Burnett S.H."/>
            <person name="Grose J.H."/>
        </authorList>
    </citation>
    <scope>NUCLEOTIDE SEQUENCE [LARGE SCALE GENOMIC DNA]</scope>
    <source>
        <strain evidence="2 3">16</strain>
    </source>
</reference>
<organism evidence="2 3">
    <name type="scientific">Prosthecodimorpha hirschii</name>
    <dbReference type="NCBI Taxonomy" id="665126"/>
    <lineage>
        <taxon>Bacteria</taxon>
        <taxon>Pseudomonadati</taxon>
        <taxon>Pseudomonadota</taxon>
        <taxon>Alphaproteobacteria</taxon>
        <taxon>Hyphomicrobiales</taxon>
        <taxon>Ancalomicrobiaceae</taxon>
        <taxon>Prosthecodimorpha</taxon>
    </lineage>
</organism>
<evidence type="ECO:0000313" key="2">
    <source>
        <dbReference type="EMBL" id="KPL53072.1"/>
    </source>
</evidence>
<name>A0A0P6VMD0_9HYPH</name>
<accession>A0A0P6VMD0</accession>
<proteinExistence type="predicted"/>
<dbReference type="EMBL" id="LJYW01000001">
    <property type="protein sequence ID" value="KPL53072.1"/>
    <property type="molecule type" value="Genomic_DNA"/>
</dbReference>
<dbReference type="OrthoDB" id="7307423at2"/>
<gene>
    <name evidence="2" type="ORF">ABB55_13305</name>
</gene>
<sequence length="140" mass="15437">MPSVNDAVRRNAFLATVIGWWRQRRLDGRPGALGEDDEVELMRLAAETGLSRDDIEILAAQGEFAGGLMQRMLASHHISALDLATARPQLYDRMALHCAECREKDRCRHELDAGTAAAHAPDFCPNADMIRNLAVQGLNS</sequence>
<dbReference type="Pfam" id="PF20056">
    <property type="entry name" value="DUF6455"/>
    <property type="match status" value="1"/>
</dbReference>